<dbReference type="EMBL" id="FWEV01000329">
    <property type="protein sequence ID" value="SLM32999.1"/>
    <property type="molecule type" value="Genomic_DNA"/>
</dbReference>
<dbReference type="Pfam" id="PF05685">
    <property type="entry name" value="Uma2"/>
    <property type="match status" value="1"/>
</dbReference>
<dbReference type="InterPro" id="IPR008538">
    <property type="entry name" value="Uma2"/>
</dbReference>
<protein>
    <recommendedName>
        <fullName evidence="1">Putative restriction endonuclease domain-containing protein</fullName>
    </recommendedName>
</protein>
<dbReference type="Proteomes" id="UP000191931">
    <property type="component" value="Unassembled WGS sequence"/>
</dbReference>
<dbReference type="STRING" id="1246637.MTBBW1_830071"/>
<reference evidence="2 3" key="1">
    <citation type="submission" date="2017-03" db="EMBL/GenBank/DDBJ databases">
        <authorList>
            <person name="Afonso C.L."/>
            <person name="Miller P.J."/>
            <person name="Scott M.A."/>
            <person name="Spackman E."/>
            <person name="Goraichik I."/>
            <person name="Dimitrov K.M."/>
            <person name="Suarez D.L."/>
            <person name="Swayne D.E."/>
        </authorList>
    </citation>
    <scope>NUCLEOTIDE SEQUENCE [LARGE SCALE GENOMIC DNA]</scope>
    <source>
        <strain evidence="2">PRJEB14757</strain>
    </source>
</reference>
<sequence>MAIDNESAKSSIFEGLNMIPQMKCKMTPQEYLEFERSADTKHEYFDGEIFAMTGARPNHNRISFNIAGELKGQLKGSNCMGFTNDQRVKIEAITKYVYPDLSIACDNVEFDDDSPESLLNPVVIFEILSDSTEAYDRGMKFEHYQLIDSLQEYILIAQDRCRVDKYVRNRKDGTWILSTYSDKKQIVKIDAIKCDLPLSEIYDRIELKSC</sequence>
<gene>
    <name evidence="2" type="ORF">MTBBW1_830071</name>
</gene>
<dbReference type="InterPro" id="IPR012296">
    <property type="entry name" value="Nuclease_put_TT1808"/>
</dbReference>
<dbReference type="SUPFAM" id="SSF52980">
    <property type="entry name" value="Restriction endonuclease-like"/>
    <property type="match status" value="1"/>
</dbReference>
<evidence type="ECO:0000259" key="1">
    <source>
        <dbReference type="Pfam" id="PF05685"/>
    </source>
</evidence>
<dbReference type="AlphaFoldDB" id="A0A1W1HKJ9"/>
<dbReference type="InterPro" id="IPR011335">
    <property type="entry name" value="Restrct_endonuc-II-like"/>
</dbReference>
<name>A0A1W1HKJ9_9BACT</name>
<accession>A0A1W1HKJ9</accession>
<dbReference type="PANTHER" id="PTHR36558:SF1">
    <property type="entry name" value="RESTRICTION ENDONUCLEASE DOMAIN-CONTAINING PROTEIN-RELATED"/>
    <property type="match status" value="1"/>
</dbReference>
<dbReference type="Gene3D" id="3.90.1570.10">
    <property type="entry name" value="tt1808, chain A"/>
    <property type="match status" value="1"/>
</dbReference>
<proteinExistence type="predicted"/>
<evidence type="ECO:0000313" key="2">
    <source>
        <dbReference type="EMBL" id="SLM32999.1"/>
    </source>
</evidence>
<dbReference type="PANTHER" id="PTHR36558">
    <property type="entry name" value="GLR1098 PROTEIN"/>
    <property type="match status" value="1"/>
</dbReference>
<dbReference type="RefSeq" id="WP_245809339.1">
    <property type="nucleotide sequence ID" value="NZ_LT828544.1"/>
</dbReference>
<organism evidence="2 3">
    <name type="scientific">Desulfamplus magnetovallimortis</name>
    <dbReference type="NCBI Taxonomy" id="1246637"/>
    <lineage>
        <taxon>Bacteria</taxon>
        <taxon>Pseudomonadati</taxon>
        <taxon>Thermodesulfobacteriota</taxon>
        <taxon>Desulfobacteria</taxon>
        <taxon>Desulfobacterales</taxon>
        <taxon>Desulfobacteraceae</taxon>
        <taxon>Desulfamplus</taxon>
    </lineage>
</organism>
<feature type="domain" description="Putative restriction endonuclease" evidence="1">
    <location>
        <begin position="29"/>
        <end position="191"/>
    </location>
</feature>
<evidence type="ECO:0000313" key="3">
    <source>
        <dbReference type="Proteomes" id="UP000191931"/>
    </source>
</evidence>
<keyword evidence="3" id="KW-1185">Reference proteome</keyword>
<dbReference type="CDD" id="cd06260">
    <property type="entry name" value="DUF820-like"/>
    <property type="match status" value="1"/>
</dbReference>